<dbReference type="InterPro" id="IPR001155">
    <property type="entry name" value="OxRdtase_FMN_N"/>
</dbReference>
<name>A0ABR0J6M2_9EURO</name>
<dbReference type="EMBL" id="JAVRRF010000016">
    <property type="protein sequence ID" value="KAK5057454.1"/>
    <property type="molecule type" value="Genomic_DNA"/>
</dbReference>
<accession>A0ABR0J6M2</accession>
<dbReference type="Proteomes" id="UP001345691">
    <property type="component" value="Unassembled WGS sequence"/>
</dbReference>
<evidence type="ECO:0000313" key="2">
    <source>
        <dbReference type="EMBL" id="KAK5057454.1"/>
    </source>
</evidence>
<sequence>MGALLEPVTTGNGLTLRNRVVMAALTRNRCVDSLKPGPAQVKYYSDRARDGPGIIVSEAILVDWAGTDWKHAPVMIANEHAEAWGIVVDAVHKEGALMFFQAWHVGRCQHDQMPIMKDKGRLVFAPSAIPAKDGRYHDLPGMPVRALLLQHEPH</sequence>
<dbReference type="PANTHER" id="PTHR22893:SF91">
    <property type="entry name" value="NADPH DEHYDROGENASE 2-RELATED"/>
    <property type="match status" value="1"/>
</dbReference>
<keyword evidence="3" id="KW-1185">Reference proteome</keyword>
<organism evidence="2 3">
    <name type="scientific">Exophiala sideris</name>
    <dbReference type="NCBI Taxonomy" id="1016849"/>
    <lineage>
        <taxon>Eukaryota</taxon>
        <taxon>Fungi</taxon>
        <taxon>Dikarya</taxon>
        <taxon>Ascomycota</taxon>
        <taxon>Pezizomycotina</taxon>
        <taxon>Eurotiomycetes</taxon>
        <taxon>Chaetothyriomycetidae</taxon>
        <taxon>Chaetothyriales</taxon>
        <taxon>Herpotrichiellaceae</taxon>
        <taxon>Exophiala</taxon>
    </lineage>
</organism>
<comment type="caution">
    <text evidence="2">The sequence shown here is derived from an EMBL/GenBank/DDBJ whole genome shotgun (WGS) entry which is preliminary data.</text>
</comment>
<proteinExistence type="predicted"/>
<dbReference type="PANTHER" id="PTHR22893">
    <property type="entry name" value="NADH OXIDOREDUCTASE-RELATED"/>
    <property type="match status" value="1"/>
</dbReference>
<gene>
    <name evidence="2" type="ORF">LTR69_007496</name>
</gene>
<dbReference type="Gene3D" id="3.20.20.70">
    <property type="entry name" value="Aldolase class I"/>
    <property type="match status" value="1"/>
</dbReference>
<evidence type="ECO:0000259" key="1">
    <source>
        <dbReference type="Pfam" id="PF00724"/>
    </source>
</evidence>
<dbReference type="SUPFAM" id="SSF51395">
    <property type="entry name" value="FMN-linked oxidoreductases"/>
    <property type="match status" value="1"/>
</dbReference>
<evidence type="ECO:0000313" key="3">
    <source>
        <dbReference type="Proteomes" id="UP001345691"/>
    </source>
</evidence>
<dbReference type="Pfam" id="PF00724">
    <property type="entry name" value="Oxidored_FMN"/>
    <property type="match status" value="1"/>
</dbReference>
<dbReference type="InterPro" id="IPR013785">
    <property type="entry name" value="Aldolase_TIM"/>
</dbReference>
<dbReference type="InterPro" id="IPR045247">
    <property type="entry name" value="Oye-like"/>
</dbReference>
<feature type="domain" description="NADH:flavin oxidoreductase/NADH oxidase N-terminal" evidence="1">
    <location>
        <begin position="4"/>
        <end position="112"/>
    </location>
</feature>
<protein>
    <recommendedName>
        <fullName evidence="1">NADH:flavin oxidoreductase/NADH oxidase N-terminal domain-containing protein</fullName>
    </recommendedName>
</protein>
<reference evidence="2 3" key="1">
    <citation type="submission" date="2023-08" db="EMBL/GenBank/DDBJ databases">
        <title>Black Yeasts Isolated from many extreme environments.</title>
        <authorList>
            <person name="Coleine C."/>
            <person name="Stajich J.E."/>
            <person name="Selbmann L."/>
        </authorList>
    </citation>
    <scope>NUCLEOTIDE SEQUENCE [LARGE SCALE GENOMIC DNA]</scope>
    <source>
        <strain evidence="2 3">CCFEE 6328</strain>
    </source>
</reference>